<dbReference type="OrthoDB" id="49351at2"/>
<feature type="transmembrane region" description="Helical" evidence="1">
    <location>
        <begin position="34"/>
        <end position="55"/>
    </location>
</feature>
<reference evidence="2" key="1">
    <citation type="submission" date="2007-11" db="EMBL/GenBank/DDBJ databases">
        <title>Complete sequence of Petroga mobilis SJ95.</title>
        <authorList>
            <consortium name="US DOE Joint Genome Institute"/>
            <person name="Copeland A."/>
            <person name="Lucas S."/>
            <person name="Lapidus A."/>
            <person name="Barry K."/>
            <person name="Glavina del Rio T."/>
            <person name="Dalin E."/>
            <person name="Tice H."/>
            <person name="Pitluck S."/>
            <person name="Meincke L."/>
            <person name="Brettin T."/>
            <person name="Bruce D."/>
            <person name="Detter J.C."/>
            <person name="Han C."/>
            <person name="Kuske C.R."/>
            <person name="Schmutz J."/>
            <person name="Larimer F."/>
            <person name="Land M."/>
            <person name="Hauser L."/>
            <person name="Kyrpides N."/>
            <person name="Mikhailova N."/>
            <person name="Noll K."/>
            <person name="Richardson P."/>
        </authorList>
    </citation>
    <scope>NUCLEOTIDE SEQUENCE [LARGE SCALE GENOMIC DNA]</scope>
    <source>
        <strain evidence="2">SJ95</strain>
    </source>
</reference>
<dbReference type="Proteomes" id="UP000000789">
    <property type="component" value="Chromosome"/>
</dbReference>
<keyword evidence="1" id="KW-1133">Transmembrane helix</keyword>
<dbReference type="AlphaFoldDB" id="A9BGW4"/>
<proteinExistence type="predicted"/>
<protein>
    <submittedName>
        <fullName evidence="2">Uncharacterized protein</fullName>
    </submittedName>
</protein>
<name>A9BGW4_PETMO</name>
<evidence type="ECO:0000313" key="3">
    <source>
        <dbReference type="Proteomes" id="UP000000789"/>
    </source>
</evidence>
<evidence type="ECO:0000313" key="2">
    <source>
        <dbReference type="EMBL" id="ABX32545.1"/>
    </source>
</evidence>
<feature type="transmembrane region" description="Helical" evidence="1">
    <location>
        <begin position="148"/>
        <end position="168"/>
    </location>
</feature>
<dbReference type="RefSeq" id="WP_012209642.1">
    <property type="nucleotide sequence ID" value="NC_010003.1"/>
</dbReference>
<dbReference type="EMBL" id="CP000879">
    <property type="protein sequence ID" value="ABX32545.1"/>
    <property type="molecule type" value="Genomic_DNA"/>
</dbReference>
<dbReference type="STRING" id="403833.Pmob_1856"/>
<keyword evidence="1" id="KW-0472">Membrane</keyword>
<gene>
    <name evidence="2" type="ordered locus">Pmob_1856</name>
</gene>
<accession>A9BGW4</accession>
<evidence type="ECO:0000256" key="1">
    <source>
        <dbReference type="SAM" id="Phobius"/>
    </source>
</evidence>
<keyword evidence="1" id="KW-0812">Transmembrane</keyword>
<feature type="transmembrane region" description="Helical" evidence="1">
    <location>
        <begin position="75"/>
        <end position="93"/>
    </location>
</feature>
<dbReference type="HOGENOM" id="CLU_1545084_0_0_0"/>
<feature type="transmembrane region" description="Helical" evidence="1">
    <location>
        <begin position="105"/>
        <end position="128"/>
    </location>
</feature>
<dbReference type="eggNOG" id="ENOG502ZXMJ">
    <property type="taxonomic scope" value="Bacteria"/>
</dbReference>
<organism evidence="2 3">
    <name type="scientific">Petrotoga mobilis (strain DSM 10674 / SJ95)</name>
    <dbReference type="NCBI Taxonomy" id="403833"/>
    <lineage>
        <taxon>Bacteria</taxon>
        <taxon>Thermotogati</taxon>
        <taxon>Thermotogota</taxon>
        <taxon>Thermotogae</taxon>
        <taxon>Petrotogales</taxon>
        <taxon>Petrotogaceae</taxon>
        <taxon>Petrotoga</taxon>
    </lineage>
</organism>
<keyword evidence="3" id="KW-1185">Reference proteome</keyword>
<dbReference type="KEGG" id="pmo:Pmob_1856"/>
<sequence length="174" mass="20362">MKVNIEDYYKRTNQNLTPKNIKKEKKSPFTLAEMLYGTFNIVISVIFILLVVIMNTVKPIINDLLNPNFPLETRQIFFLSILMLVLGILFEIYAIEKARLHRYSLIGAISFFFSIFMTIAITYIIIKYSLNWVGIQLFGQTEIGQNKWFYLPSIAYLGYSIFNVYYSFSLMNSQ</sequence>